<organism evidence="2 3">
    <name type="scientific">Priapulus caudatus</name>
    <name type="common">Priapulid worm</name>
    <dbReference type="NCBI Taxonomy" id="37621"/>
    <lineage>
        <taxon>Eukaryota</taxon>
        <taxon>Metazoa</taxon>
        <taxon>Ecdysozoa</taxon>
        <taxon>Scalidophora</taxon>
        <taxon>Priapulida</taxon>
        <taxon>Priapulimorpha</taxon>
        <taxon>Priapulimorphida</taxon>
        <taxon>Priapulidae</taxon>
        <taxon>Priapulus</taxon>
    </lineage>
</organism>
<dbReference type="InterPro" id="IPR040415">
    <property type="entry name" value="SETD9"/>
</dbReference>
<sequence length="255" mass="28958">MSWLQKSWKNYRRRLLPWIAFNVEGSSTRHARHGDTLVANQVAVNFLYRLFDDFHRRRNVENDRSLRDLAGFSVARSRSGIVGAGRGVFVTRGYVREGAIAALYPGTVYRGSDPLFFQSLRNSFVLRCIDGQCIDGRDSGLSRLIYRSCSNRDRVGHFRLSDLSWLTERPVNPLAVGQYVNNEPRPRMANVAYQEVDIADGALPVQLMQYVPNVPFSHSGEWSADPRSLRVVALVATRDVECGAELFSNYFTLLH</sequence>
<dbReference type="PANTHER" id="PTHR33524">
    <property type="entry name" value="C5ORF35"/>
    <property type="match status" value="1"/>
</dbReference>
<gene>
    <name evidence="3" type="primary">LOC106812634</name>
</gene>
<protein>
    <submittedName>
        <fullName evidence="3">SET domain-containing protein 9-like</fullName>
    </submittedName>
</protein>
<dbReference type="PANTHER" id="PTHR33524:SF2">
    <property type="entry name" value="SET DOMAIN-CONTAINING PROTEIN 9"/>
    <property type="match status" value="1"/>
</dbReference>
<dbReference type="RefSeq" id="XP_014672041.1">
    <property type="nucleotide sequence ID" value="XM_014816555.1"/>
</dbReference>
<dbReference type="CDD" id="cd10537">
    <property type="entry name" value="SET_SETD9"/>
    <property type="match status" value="1"/>
</dbReference>
<evidence type="ECO:0000313" key="3">
    <source>
        <dbReference type="RefSeq" id="XP_014672041.1"/>
    </source>
</evidence>
<dbReference type="InterPro" id="IPR001214">
    <property type="entry name" value="SET_dom"/>
</dbReference>
<evidence type="ECO:0000259" key="1">
    <source>
        <dbReference type="PROSITE" id="PS50280"/>
    </source>
</evidence>
<keyword evidence="2" id="KW-1185">Reference proteome</keyword>
<proteinExistence type="predicted"/>
<feature type="domain" description="SET" evidence="1">
    <location>
        <begin position="70"/>
        <end position="251"/>
    </location>
</feature>
<dbReference type="GeneID" id="106812634"/>
<accession>A0ABM1EIM0</accession>
<dbReference type="Proteomes" id="UP000695022">
    <property type="component" value="Unplaced"/>
</dbReference>
<evidence type="ECO:0000313" key="2">
    <source>
        <dbReference type="Proteomes" id="UP000695022"/>
    </source>
</evidence>
<name>A0ABM1EIM0_PRICU</name>
<dbReference type="PROSITE" id="PS50280">
    <property type="entry name" value="SET"/>
    <property type="match status" value="1"/>
</dbReference>
<reference evidence="3" key="1">
    <citation type="submission" date="2025-08" db="UniProtKB">
        <authorList>
            <consortium name="RefSeq"/>
        </authorList>
    </citation>
    <scope>IDENTIFICATION</scope>
</reference>